<organism evidence="1 2">
    <name type="scientific">Amycolatopsis taiwanensis</name>
    <dbReference type="NCBI Taxonomy" id="342230"/>
    <lineage>
        <taxon>Bacteria</taxon>
        <taxon>Bacillati</taxon>
        <taxon>Actinomycetota</taxon>
        <taxon>Actinomycetes</taxon>
        <taxon>Pseudonocardiales</taxon>
        <taxon>Pseudonocardiaceae</taxon>
        <taxon>Amycolatopsis</taxon>
    </lineage>
</organism>
<dbReference type="AlphaFoldDB" id="A0A9W6VDY7"/>
<comment type="caution">
    <text evidence="1">The sequence shown here is derived from an EMBL/GenBank/DDBJ whole genome shotgun (WGS) entry which is preliminary data.</text>
</comment>
<protein>
    <submittedName>
        <fullName evidence="1">Uncharacterized protein</fullName>
    </submittedName>
</protein>
<name>A0A9W6VDY7_9PSEU</name>
<dbReference type="Proteomes" id="UP001165136">
    <property type="component" value="Unassembled WGS sequence"/>
</dbReference>
<reference evidence="1" key="1">
    <citation type="submission" date="2023-03" db="EMBL/GenBank/DDBJ databases">
        <title>Amycolatopsis taiwanensis NBRC 103393.</title>
        <authorList>
            <person name="Ichikawa N."/>
            <person name="Sato H."/>
            <person name="Tonouchi N."/>
        </authorList>
    </citation>
    <scope>NUCLEOTIDE SEQUENCE</scope>
    <source>
        <strain evidence="1">NBRC 103393</strain>
    </source>
</reference>
<keyword evidence="2" id="KW-1185">Reference proteome</keyword>
<evidence type="ECO:0000313" key="2">
    <source>
        <dbReference type="Proteomes" id="UP001165136"/>
    </source>
</evidence>
<dbReference type="EMBL" id="BSTI01000003">
    <property type="protein sequence ID" value="GLY65225.1"/>
    <property type="molecule type" value="Genomic_DNA"/>
</dbReference>
<dbReference type="RefSeq" id="WP_052372704.1">
    <property type="nucleotide sequence ID" value="NZ_BSTI01000003.1"/>
</dbReference>
<accession>A0A9W6VDY7</accession>
<sequence>MGRSYIDFGGQGFWTRDGYAELWLYLICVEIEATPSAPLWLRHARERWYIEATAGIGGCISPMFDSHLTDDERVRVVLGLHDEARRRVESYGEVLPREVAEGIPWFSGNYPTAHLLTQFDLFDRLLRREYIVDDEPGPTLTQDEHDRIHRYVQQGKTLTEALALLQANGS</sequence>
<gene>
    <name evidence="1" type="ORF">Atai01_18440</name>
</gene>
<evidence type="ECO:0000313" key="1">
    <source>
        <dbReference type="EMBL" id="GLY65225.1"/>
    </source>
</evidence>
<proteinExistence type="predicted"/>